<dbReference type="InterPro" id="IPR013325">
    <property type="entry name" value="RNA_pol_sigma_r2"/>
</dbReference>
<keyword evidence="8" id="KW-1185">Reference proteome</keyword>
<sequence>MTRPGTFGASGEELAALVERCREGHAEAWRTVVDQLTPSVVAVGRSLGLSGRDCEDLCQSTWVHAVRAVDVLQQPERLRTWIVTVARREGIKQMLAVSHQIPTEGVEEDREALDSGPEEAVLARAEDGRVRSAVRRLPPHHRELLALLLAEPAPSYDEIADRLDIPRGSIGPTRGRILRRLRSLLEG</sequence>
<evidence type="ECO:0000256" key="5">
    <source>
        <dbReference type="ARBA" id="ARBA00023163"/>
    </source>
</evidence>
<evidence type="ECO:0000256" key="2">
    <source>
        <dbReference type="ARBA" id="ARBA00023015"/>
    </source>
</evidence>
<dbReference type="EMBL" id="JBBEGL010000005">
    <property type="protein sequence ID" value="MEJ2888529.1"/>
    <property type="molecule type" value="Genomic_DNA"/>
</dbReference>
<comment type="similarity">
    <text evidence="1">Belongs to the sigma-70 factor family. ECF subfamily.</text>
</comment>
<dbReference type="InterPro" id="IPR014284">
    <property type="entry name" value="RNA_pol_sigma-70_dom"/>
</dbReference>
<dbReference type="Gene3D" id="1.10.10.10">
    <property type="entry name" value="Winged helix-like DNA-binding domain superfamily/Winged helix DNA-binding domain"/>
    <property type="match status" value="1"/>
</dbReference>
<dbReference type="PANTHER" id="PTHR43133:SF8">
    <property type="entry name" value="RNA POLYMERASE SIGMA FACTOR HI_1459-RELATED"/>
    <property type="match status" value="1"/>
</dbReference>
<comment type="caution">
    <text evidence="7">The sequence shown here is derived from an EMBL/GenBank/DDBJ whole genome shotgun (WGS) entry which is preliminary data.</text>
</comment>
<reference evidence="7 8" key="1">
    <citation type="submission" date="2024-03" db="EMBL/GenBank/DDBJ databases">
        <title>Actinomycetospora sp. OC33-EN06, a novel actinomycete isolated from wild orchid (Aerides multiflora).</title>
        <authorList>
            <person name="Suriyachadkun C."/>
        </authorList>
    </citation>
    <scope>NUCLEOTIDE SEQUENCE [LARGE SCALE GENOMIC DNA]</scope>
    <source>
        <strain evidence="7 8">OC33-EN06</strain>
    </source>
</reference>
<keyword evidence="4" id="KW-0238">DNA-binding</keyword>
<name>A0ABU8N7Y0_9PSEU</name>
<dbReference type="InterPro" id="IPR039425">
    <property type="entry name" value="RNA_pol_sigma-70-like"/>
</dbReference>
<evidence type="ECO:0000256" key="4">
    <source>
        <dbReference type="ARBA" id="ARBA00023125"/>
    </source>
</evidence>
<dbReference type="PANTHER" id="PTHR43133">
    <property type="entry name" value="RNA POLYMERASE ECF-TYPE SIGMA FACTO"/>
    <property type="match status" value="1"/>
</dbReference>
<dbReference type="InterPro" id="IPR036388">
    <property type="entry name" value="WH-like_DNA-bd_sf"/>
</dbReference>
<proteinExistence type="inferred from homology"/>
<keyword evidence="3" id="KW-0731">Sigma factor</keyword>
<dbReference type="Gene3D" id="1.10.1740.10">
    <property type="match status" value="1"/>
</dbReference>
<dbReference type="Proteomes" id="UP001370100">
    <property type="component" value="Unassembled WGS sequence"/>
</dbReference>
<accession>A0ABU8N7Y0</accession>
<evidence type="ECO:0000256" key="1">
    <source>
        <dbReference type="ARBA" id="ARBA00010641"/>
    </source>
</evidence>
<dbReference type="InterPro" id="IPR013324">
    <property type="entry name" value="RNA_pol_sigma_r3/r4-like"/>
</dbReference>
<keyword evidence="2" id="KW-0805">Transcription regulation</keyword>
<gene>
    <name evidence="7" type="ORF">WCD41_18875</name>
</gene>
<keyword evidence="5" id="KW-0804">Transcription</keyword>
<evidence type="ECO:0000313" key="7">
    <source>
        <dbReference type="EMBL" id="MEJ2888529.1"/>
    </source>
</evidence>
<evidence type="ECO:0000259" key="6">
    <source>
        <dbReference type="Pfam" id="PF04542"/>
    </source>
</evidence>
<feature type="domain" description="RNA polymerase sigma-70 region 2" evidence="6">
    <location>
        <begin position="33"/>
        <end position="91"/>
    </location>
</feature>
<dbReference type="SUPFAM" id="SSF88946">
    <property type="entry name" value="Sigma2 domain of RNA polymerase sigma factors"/>
    <property type="match status" value="1"/>
</dbReference>
<dbReference type="RefSeq" id="WP_337715179.1">
    <property type="nucleotide sequence ID" value="NZ_JBBEGL010000005.1"/>
</dbReference>
<evidence type="ECO:0000313" key="8">
    <source>
        <dbReference type="Proteomes" id="UP001370100"/>
    </source>
</evidence>
<protein>
    <submittedName>
        <fullName evidence="7">Sigma-70 family RNA polymerase sigma factor</fullName>
    </submittedName>
</protein>
<dbReference type="NCBIfam" id="TIGR02937">
    <property type="entry name" value="sigma70-ECF"/>
    <property type="match status" value="1"/>
</dbReference>
<dbReference type="Pfam" id="PF04542">
    <property type="entry name" value="Sigma70_r2"/>
    <property type="match status" value="1"/>
</dbReference>
<evidence type="ECO:0000256" key="3">
    <source>
        <dbReference type="ARBA" id="ARBA00023082"/>
    </source>
</evidence>
<organism evidence="7 8">
    <name type="scientific">Actinomycetospora aeridis</name>
    <dbReference type="NCBI Taxonomy" id="3129231"/>
    <lineage>
        <taxon>Bacteria</taxon>
        <taxon>Bacillati</taxon>
        <taxon>Actinomycetota</taxon>
        <taxon>Actinomycetes</taxon>
        <taxon>Pseudonocardiales</taxon>
        <taxon>Pseudonocardiaceae</taxon>
        <taxon>Actinomycetospora</taxon>
    </lineage>
</organism>
<dbReference type="InterPro" id="IPR007627">
    <property type="entry name" value="RNA_pol_sigma70_r2"/>
</dbReference>
<dbReference type="SUPFAM" id="SSF88659">
    <property type="entry name" value="Sigma3 and sigma4 domains of RNA polymerase sigma factors"/>
    <property type="match status" value="1"/>
</dbReference>